<sequence>MAGTDWIPERERRQMEQILELDMEELQVEEVDDAGSSSSSDVDTFLRNTHGAGGITTPEGFIIDTSLVCLQAHSYLGAVVDDSRGRFAFLDGDKVLNLPMFCLQGVVLFPEASLPLRVIQARLMEAIDKAINHVDAPCMIAVVHVYQHTNDSHHTIASVGTTAKEIQQMDDGSSCVLTRGQQRFRLKRRWLDADGIPWGEVKIIEEDTPLRTPRDAFGQLAASNNFRQYASTIPSLHVSCSKQLDHVDSEPDWDSLSPTSTSSDHSVSGKRMCLSGSPFNGSARCSILDEFSSEDEDPLHEQSWQHHDSVKKIGTSVKPGDEVDLCFASSKSISRVRKEYSGQQRRYCGAYKSRMASQAPLSFWPQWAYEMYDSYSLAQRAADLWRQAMVNSSIDGHVRKPDLLSFYIGSKLPISESLRQELLEIDGISYRLQREIQLLKAFNIIRCRNCLALISRRSDMVMMSSDGPIGTYMKLCDRVNEIIMVYNVTGLALRGDPAKAHSWFPGYTWTMALCSSCESNIGWLFRADKKNLHLKSFWAIRTSQISDDTQSRQKEQFSVNLDCGAVEIRVFYFCVLWFAGTH</sequence>
<dbReference type="PROSITE" id="PS51788">
    <property type="entry name" value="CULT"/>
    <property type="match status" value="1"/>
</dbReference>
<evidence type="ECO:0000256" key="3">
    <source>
        <dbReference type="ARBA" id="ARBA00004906"/>
    </source>
</evidence>
<evidence type="ECO:0000256" key="1">
    <source>
        <dbReference type="ARBA" id="ARBA00004123"/>
    </source>
</evidence>
<dbReference type="SMART" id="SM00464">
    <property type="entry name" value="LON"/>
    <property type="match status" value="1"/>
</dbReference>
<gene>
    <name evidence="18" type="ORF">EJB05_17013</name>
</gene>
<proteinExistence type="inferred from homology"/>
<keyword evidence="7" id="KW-0963">Cytoplasm</keyword>
<comment type="subcellular location">
    <subcellularLocation>
        <location evidence="2">Cytoplasm</location>
    </subcellularLocation>
    <subcellularLocation>
        <location evidence="1">Nucleus</location>
    </subcellularLocation>
</comment>
<dbReference type="PANTHER" id="PTHR14255:SF23">
    <property type="entry name" value="OS01G0743600 PROTEIN"/>
    <property type="match status" value="1"/>
</dbReference>
<evidence type="ECO:0000256" key="12">
    <source>
        <dbReference type="ARBA" id="ARBA00030079"/>
    </source>
</evidence>
<keyword evidence="9" id="KW-0833">Ubl conjugation pathway</keyword>
<dbReference type="Pfam" id="PF02190">
    <property type="entry name" value="LON_substr_bdg"/>
    <property type="match status" value="1"/>
</dbReference>
<dbReference type="FunFam" id="1.20.58.1480:FF:000007">
    <property type="entry name" value="Lon protease homolog"/>
    <property type="match status" value="1"/>
</dbReference>
<feature type="domain" description="CULT" evidence="17">
    <location>
        <begin position="442"/>
        <end position="549"/>
    </location>
</feature>
<dbReference type="AlphaFoldDB" id="A0A5J9VFT7"/>
<dbReference type="InterPro" id="IPR004910">
    <property type="entry name" value="Yippee/Mis18/Cereblon"/>
</dbReference>
<comment type="function">
    <text evidence="13">Substrate recognition component of a DCX (DDB1-CUL4-X-box) E3 protein ligase complex that mediates the ubiquitination and subsequent proteasomal degradation of target proteins. Has an essential role in mediating growth by negatively regulating insulin signaling. It also has a role in maintaining presynaptic function in the neuromuscular junction synapses of third-instar larvae.</text>
</comment>
<dbReference type="EMBL" id="RWGY01000009">
    <property type="protein sequence ID" value="TVU35142.1"/>
    <property type="molecule type" value="Genomic_DNA"/>
</dbReference>
<keyword evidence="10" id="KW-0862">Zinc</keyword>
<dbReference type="PROSITE" id="PS51787">
    <property type="entry name" value="LON_N"/>
    <property type="match status" value="1"/>
</dbReference>
<dbReference type="PANTHER" id="PTHR14255">
    <property type="entry name" value="CEREBLON"/>
    <property type="match status" value="1"/>
</dbReference>
<comment type="similarity">
    <text evidence="5">Belongs to the 4-toluene sulfonate uptake permease (TSUP) (TC 2.A.102) family.</text>
</comment>
<dbReference type="FunFam" id="2.170.150.20:FF:000005">
    <property type="entry name" value="Blast:Protein cereblon homolog"/>
    <property type="match status" value="1"/>
</dbReference>
<evidence type="ECO:0000256" key="6">
    <source>
        <dbReference type="ARBA" id="ARBA00014394"/>
    </source>
</evidence>
<evidence type="ECO:0000256" key="10">
    <source>
        <dbReference type="ARBA" id="ARBA00022833"/>
    </source>
</evidence>
<evidence type="ECO:0000256" key="13">
    <source>
        <dbReference type="ARBA" id="ARBA00046075"/>
    </source>
</evidence>
<dbReference type="Gene3D" id="1.20.58.1480">
    <property type="match status" value="1"/>
</dbReference>
<dbReference type="Proteomes" id="UP000324897">
    <property type="component" value="Unassembled WGS sequence"/>
</dbReference>
<feature type="non-terminal residue" evidence="18">
    <location>
        <position position="582"/>
    </location>
</feature>
<dbReference type="OrthoDB" id="267517at2759"/>
<dbReference type="GO" id="GO:0005737">
    <property type="term" value="C:cytoplasm"/>
    <property type="evidence" value="ECO:0007669"/>
    <property type="project" value="UniProtKB-SubCell"/>
</dbReference>
<dbReference type="InterPro" id="IPR046336">
    <property type="entry name" value="Lon_prtase_N_sf"/>
</dbReference>
<accession>A0A5J9VFT7</accession>
<evidence type="ECO:0000256" key="9">
    <source>
        <dbReference type="ARBA" id="ARBA00022786"/>
    </source>
</evidence>
<dbReference type="GO" id="GO:0016567">
    <property type="term" value="P:protein ubiquitination"/>
    <property type="evidence" value="ECO:0007669"/>
    <property type="project" value="UniProtKB-UniPathway"/>
</dbReference>
<evidence type="ECO:0000256" key="15">
    <source>
        <dbReference type="SAM" id="MobiDB-lite"/>
    </source>
</evidence>
<dbReference type="GO" id="GO:0005634">
    <property type="term" value="C:nucleus"/>
    <property type="evidence" value="ECO:0007669"/>
    <property type="project" value="UniProtKB-SubCell"/>
</dbReference>
<keyword evidence="11" id="KW-0539">Nucleus</keyword>
<keyword evidence="19" id="KW-1185">Reference proteome</keyword>
<evidence type="ECO:0000256" key="11">
    <source>
        <dbReference type="ARBA" id="ARBA00023242"/>
    </source>
</evidence>
<dbReference type="Gramene" id="TVU35142">
    <property type="protein sequence ID" value="TVU35142"/>
    <property type="gene ID" value="EJB05_17013"/>
</dbReference>
<evidence type="ECO:0000313" key="18">
    <source>
        <dbReference type="EMBL" id="TVU35142.1"/>
    </source>
</evidence>
<feature type="region of interest" description="Disordered" evidence="15">
    <location>
        <begin position="249"/>
        <end position="269"/>
    </location>
</feature>
<evidence type="ECO:0000256" key="4">
    <source>
        <dbReference type="ARBA" id="ARBA00005293"/>
    </source>
</evidence>
<dbReference type="InterPro" id="IPR015947">
    <property type="entry name" value="PUA-like_sf"/>
</dbReference>
<comment type="pathway">
    <text evidence="3">Protein modification; protein ubiquitination.</text>
</comment>
<dbReference type="Pfam" id="PF03226">
    <property type="entry name" value="Yippee-Mis18"/>
    <property type="match status" value="1"/>
</dbReference>
<protein>
    <recommendedName>
        <fullName evidence="6">Protein cereblon</fullName>
    </recommendedName>
    <alternativeName>
        <fullName evidence="12">Protein ohgata</fullName>
    </alternativeName>
</protein>
<evidence type="ECO:0000256" key="7">
    <source>
        <dbReference type="ARBA" id="ARBA00022490"/>
    </source>
</evidence>
<comment type="similarity">
    <text evidence="4">Belongs to the CRBN family.</text>
</comment>
<reference evidence="18 19" key="1">
    <citation type="journal article" date="2019" name="Sci. Rep.">
        <title>A high-quality genome of Eragrostis curvula grass provides insights into Poaceae evolution and supports new strategies to enhance forage quality.</title>
        <authorList>
            <person name="Carballo J."/>
            <person name="Santos B.A.C.M."/>
            <person name="Zappacosta D."/>
            <person name="Garbus I."/>
            <person name="Selva J.P."/>
            <person name="Gallo C.A."/>
            <person name="Diaz A."/>
            <person name="Albertini E."/>
            <person name="Caccamo M."/>
            <person name="Echenique V."/>
        </authorList>
    </citation>
    <scope>NUCLEOTIDE SEQUENCE [LARGE SCALE GENOMIC DNA]</scope>
    <source>
        <strain evidence="19">cv. Victoria</strain>
        <tissue evidence="18">Leaf</tissue>
    </source>
</reference>
<dbReference type="CDD" id="cd15777">
    <property type="entry name" value="CRBN_C_like"/>
    <property type="match status" value="1"/>
</dbReference>
<dbReference type="InterPro" id="IPR003111">
    <property type="entry name" value="Lon_prtase_N"/>
</dbReference>
<feature type="compositionally biased region" description="Low complexity" evidence="15">
    <location>
        <begin position="254"/>
        <end position="266"/>
    </location>
</feature>
<comment type="subunit">
    <text evidence="14">Likely a component of a DCX (DDB1-CUL4-X-box) protein ligase complex. May interact with pic/DDB1.</text>
</comment>
<dbReference type="GO" id="GO:0031464">
    <property type="term" value="C:Cul4A-RING E3 ubiquitin ligase complex"/>
    <property type="evidence" value="ECO:0007669"/>
    <property type="project" value="TreeGrafter"/>
</dbReference>
<evidence type="ECO:0000259" key="17">
    <source>
        <dbReference type="PROSITE" id="PS51788"/>
    </source>
</evidence>
<evidence type="ECO:0000256" key="2">
    <source>
        <dbReference type="ARBA" id="ARBA00004496"/>
    </source>
</evidence>
<dbReference type="InterPro" id="IPR034750">
    <property type="entry name" value="CULT"/>
</dbReference>
<evidence type="ECO:0000256" key="8">
    <source>
        <dbReference type="ARBA" id="ARBA00022723"/>
    </source>
</evidence>
<dbReference type="Gene3D" id="2.170.150.20">
    <property type="entry name" value="Peptide methionine sulfoxide reductase"/>
    <property type="match status" value="1"/>
</dbReference>
<evidence type="ECO:0000256" key="5">
    <source>
        <dbReference type="ARBA" id="ARBA00009142"/>
    </source>
</evidence>
<name>A0A5J9VFT7_9POAL</name>
<evidence type="ECO:0000259" key="16">
    <source>
        <dbReference type="PROSITE" id="PS51787"/>
    </source>
</evidence>
<dbReference type="UniPathway" id="UPA00143"/>
<evidence type="ECO:0000313" key="19">
    <source>
        <dbReference type="Proteomes" id="UP000324897"/>
    </source>
</evidence>
<comment type="caution">
    <text evidence="18">The sequence shown here is derived from an EMBL/GenBank/DDBJ whole genome shotgun (WGS) entry which is preliminary data.</text>
</comment>
<dbReference type="SUPFAM" id="SSF88697">
    <property type="entry name" value="PUA domain-like"/>
    <property type="match status" value="1"/>
</dbReference>
<dbReference type="GO" id="GO:0046872">
    <property type="term" value="F:metal ion binding"/>
    <property type="evidence" value="ECO:0007669"/>
    <property type="project" value="UniProtKB-KW"/>
</dbReference>
<feature type="domain" description="Lon N-terminal" evidence="16">
    <location>
        <begin position="98"/>
        <end position="443"/>
    </location>
</feature>
<dbReference type="Gene3D" id="2.30.130.40">
    <property type="entry name" value="LON domain-like"/>
    <property type="match status" value="1"/>
</dbReference>
<keyword evidence="8" id="KW-0479">Metal-binding</keyword>
<organism evidence="18 19">
    <name type="scientific">Eragrostis curvula</name>
    <name type="common">weeping love grass</name>
    <dbReference type="NCBI Taxonomy" id="38414"/>
    <lineage>
        <taxon>Eukaryota</taxon>
        <taxon>Viridiplantae</taxon>
        <taxon>Streptophyta</taxon>
        <taxon>Embryophyta</taxon>
        <taxon>Tracheophyta</taxon>
        <taxon>Spermatophyta</taxon>
        <taxon>Magnoliopsida</taxon>
        <taxon>Liliopsida</taxon>
        <taxon>Poales</taxon>
        <taxon>Poaceae</taxon>
        <taxon>PACMAD clade</taxon>
        <taxon>Chloridoideae</taxon>
        <taxon>Eragrostideae</taxon>
        <taxon>Eragrostidinae</taxon>
        <taxon>Eragrostis</taxon>
    </lineage>
</organism>
<evidence type="ECO:0000256" key="14">
    <source>
        <dbReference type="ARBA" id="ARBA00046796"/>
    </source>
</evidence>